<dbReference type="Gene3D" id="1.25.20.10">
    <property type="entry name" value="Bacterial muramidases"/>
    <property type="match status" value="1"/>
</dbReference>
<dbReference type="PANTHER" id="PTHR37423">
    <property type="entry name" value="SOLUBLE LYTIC MUREIN TRANSGLYCOSYLASE-RELATED"/>
    <property type="match status" value="1"/>
</dbReference>
<organism evidence="6 7">
    <name type="scientific">Thalassospira mesophila</name>
    <dbReference type="NCBI Taxonomy" id="1293891"/>
    <lineage>
        <taxon>Bacteria</taxon>
        <taxon>Pseudomonadati</taxon>
        <taxon>Pseudomonadota</taxon>
        <taxon>Alphaproteobacteria</taxon>
        <taxon>Rhodospirillales</taxon>
        <taxon>Thalassospiraceae</taxon>
        <taxon>Thalassospira</taxon>
    </lineage>
</organism>
<feature type="domain" description="Transglycosylase SLT" evidence="5">
    <location>
        <begin position="446"/>
        <end position="554"/>
    </location>
</feature>
<dbReference type="PROSITE" id="PS00922">
    <property type="entry name" value="TRANSGLYCOSYLASE"/>
    <property type="match status" value="1"/>
</dbReference>
<protein>
    <submittedName>
        <fullName evidence="6">Transglycosylase</fullName>
    </submittedName>
</protein>
<dbReference type="GO" id="GO:0016020">
    <property type="term" value="C:membrane"/>
    <property type="evidence" value="ECO:0007669"/>
    <property type="project" value="InterPro"/>
</dbReference>
<comment type="similarity">
    <text evidence="1">Belongs to the transglycosylase Slt family.</text>
</comment>
<name>A0A1Y2L769_9PROT</name>
<gene>
    <name evidence="6" type="ORF">TMES_03790</name>
</gene>
<dbReference type="InterPro" id="IPR023346">
    <property type="entry name" value="Lysozyme-like_dom_sf"/>
</dbReference>
<dbReference type="SUPFAM" id="SSF53955">
    <property type="entry name" value="Lysozyme-like"/>
    <property type="match status" value="1"/>
</dbReference>
<evidence type="ECO:0000259" key="5">
    <source>
        <dbReference type="Pfam" id="PF01464"/>
    </source>
</evidence>
<keyword evidence="3 4" id="KW-0732">Signal</keyword>
<accession>A0A1Y2L769</accession>
<dbReference type="EMBL" id="JFKA01000001">
    <property type="protein sequence ID" value="OSQ41018.1"/>
    <property type="molecule type" value="Genomic_DNA"/>
</dbReference>
<dbReference type="PANTHER" id="PTHR37423:SF2">
    <property type="entry name" value="MEMBRANE-BOUND LYTIC MUREIN TRANSGLYCOSYLASE C"/>
    <property type="match status" value="1"/>
</dbReference>
<evidence type="ECO:0000256" key="4">
    <source>
        <dbReference type="SAM" id="SignalP"/>
    </source>
</evidence>
<dbReference type="InterPro" id="IPR000189">
    <property type="entry name" value="Transglyc_AS"/>
</dbReference>
<comment type="similarity">
    <text evidence="2">Belongs to the virb1 family.</text>
</comment>
<evidence type="ECO:0000313" key="6">
    <source>
        <dbReference type="EMBL" id="OSQ41018.1"/>
    </source>
</evidence>
<sequence>MIEARTLFISRLTARIRRSVIIFALAAVCVAGPKVVHAAQEQAALSSPGLDESTDSDAVKIPSVLSNRDAELYRQIFKVQKDGRWKDADNLISRLSDDVLMGHVMAQRYLHPTAYRSRFSELRDWLAKYADLPEADRIYDLAMSRRGAAAKPKRPVGSYLKGAGYDYEDIRPYYHKSTKKLSAAQRSRVSVLKRRIHSRIRSGWPTGSLEVLESSEAQHLFDAYEQDQARASIAAGYYYFGKPDLALKHAAKAAKRSGKYLPEALWVAGLTAWRLNKFDEAHQQFDDVSTNQYASSWTRSAGAFWAARIDLSEGKFDRADKLLNRAAKYPRSFYGLLALRALGRNDVFDWDSLSLTQDRANKLRLDPHGRRALALLQIGKRHDAEREMRKAAISKDPSLRRAILSLADTESFAAMTMRLGNYIAQKSGEVIVNALYPVPSWVPEGGYNVDRALIYALMRQESGFNAEARSHVGARGLMQLMPATASYIGNTRYRGAKREELYEPEVNIGLGQKYVGHLLDQNGVDNGFLQLMAAYNGGIGNLGRWQKALKDNEDPLYFIESIPSRETRLFIERVMANLWMYRSRLGQDRPSLDRLAAGKWPVYQSQDADGLAAVR</sequence>
<proteinExistence type="inferred from homology"/>
<dbReference type="InterPro" id="IPR008258">
    <property type="entry name" value="Transglycosylase_SLT_dom_1"/>
</dbReference>
<evidence type="ECO:0000256" key="3">
    <source>
        <dbReference type="ARBA" id="ARBA00022729"/>
    </source>
</evidence>
<comment type="caution">
    <text evidence="6">The sequence shown here is derived from an EMBL/GenBank/DDBJ whole genome shotgun (WGS) entry which is preliminary data.</text>
</comment>
<dbReference type="InterPro" id="IPR008939">
    <property type="entry name" value="Lytic_TGlycosylase_superhlx_U"/>
</dbReference>
<dbReference type="GO" id="GO:0008933">
    <property type="term" value="F:peptidoglycan lytic transglycosylase activity"/>
    <property type="evidence" value="ECO:0007669"/>
    <property type="project" value="InterPro"/>
</dbReference>
<dbReference type="OrthoDB" id="9815002at2"/>
<dbReference type="RefSeq" id="WP_085579884.1">
    <property type="nucleotide sequence ID" value="NZ_JFKA01000001.1"/>
</dbReference>
<evidence type="ECO:0000256" key="1">
    <source>
        <dbReference type="ARBA" id="ARBA00007734"/>
    </source>
</evidence>
<dbReference type="STRING" id="1293891.TMES_03790"/>
<reference evidence="6 7" key="1">
    <citation type="submission" date="2014-03" db="EMBL/GenBank/DDBJ databases">
        <title>The draft genome sequence of Thalassospira mesophila JCM 18969.</title>
        <authorList>
            <person name="Lai Q."/>
            <person name="Shao Z."/>
        </authorList>
    </citation>
    <scope>NUCLEOTIDE SEQUENCE [LARGE SCALE GENOMIC DNA]</scope>
    <source>
        <strain evidence="6 7">JCM 18969</strain>
    </source>
</reference>
<dbReference type="Pfam" id="PF01464">
    <property type="entry name" value="SLT"/>
    <property type="match status" value="1"/>
</dbReference>
<dbReference type="Gene3D" id="1.10.530.10">
    <property type="match status" value="1"/>
</dbReference>
<evidence type="ECO:0000313" key="7">
    <source>
        <dbReference type="Proteomes" id="UP000193391"/>
    </source>
</evidence>
<dbReference type="GO" id="GO:0000270">
    <property type="term" value="P:peptidoglycan metabolic process"/>
    <property type="evidence" value="ECO:0007669"/>
    <property type="project" value="InterPro"/>
</dbReference>
<dbReference type="Proteomes" id="UP000193391">
    <property type="component" value="Unassembled WGS sequence"/>
</dbReference>
<feature type="chain" id="PRO_5012350185" evidence="4">
    <location>
        <begin position="39"/>
        <end position="615"/>
    </location>
</feature>
<keyword evidence="7" id="KW-1185">Reference proteome</keyword>
<feature type="signal peptide" evidence="4">
    <location>
        <begin position="1"/>
        <end position="38"/>
    </location>
</feature>
<dbReference type="AlphaFoldDB" id="A0A1Y2L769"/>
<evidence type="ECO:0000256" key="2">
    <source>
        <dbReference type="ARBA" id="ARBA00009387"/>
    </source>
</evidence>
<dbReference type="GO" id="GO:0004553">
    <property type="term" value="F:hydrolase activity, hydrolyzing O-glycosyl compounds"/>
    <property type="evidence" value="ECO:0007669"/>
    <property type="project" value="InterPro"/>
</dbReference>
<dbReference type="CDD" id="cd13401">
    <property type="entry name" value="Slt70-like"/>
    <property type="match status" value="1"/>
</dbReference>
<dbReference type="GO" id="GO:0042597">
    <property type="term" value="C:periplasmic space"/>
    <property type="evidence" value="ECO:0007669"/>
    <property type="project" value="InterPro"/>
</dbReference>
<dbReference type="SUPFAM" id="SSF48435">
    <property type="entry name" value="Bacterial muramidases"/>
    <property type="match status" value="1"/>
</dbReference>